<comment type="similarity">
    <text evidence="2 8">Belongs to the cytochrome P450 family.</text>
</comment>
<evidence type="ECO:0000256" key="5">
    <source>
        <dbReference type="ARBA" id="ARBA00023004"/>
    </source>
</evidence>
<sequence length="343" mass="39282">KHTVPKGTFLVYDNYNMLRSDTHWDNGGEFNPARFLDNHGCCGEFKPKAFMPFGTGRRMCAGNYFAFNTQFLFMVRFLQLTNSHPVVLAPHYCTPDILLPDPNASQLHTLAKPYKIITCLFDDKYSTDEIDYIIASYERTGDASRPWPVSMVGLEKEICSQYKSQLLYIMDYVVDTYREVPELPTIYRLYVVEMLRYFNQVCTNTNSKLNSLRFMRAINKRASEIAPYREKLINAFTIMAQQADNGTSDIVTLHCYYVNYIDATGRVLPEDLFSHVLAMFEGVVHSVSNYLRKLNPLIDVAKCDTVKAPVLSSDLDMGDKRASIHMAIMDAMSVLFHKKKLQG</sequence>
<evidence type="ECO:0000256" key="1">
    <source>
        <dbReference type="ARBA" id="ARBA00001971"/>
    </source>
</evidence>
<dbReference type="InterPro" id="IPR002401">
    <property type="entry name" value="Cyt_P450_E_grp-I"/>
</dbReference>
<evidence type="ECO:0000256" key="7">
    <source>
        <dbReference type="PIRSR" id="PIRSR602401-1"/>
    </source>
</evidence>
<reference evidence="9" key="1">
    <citation type="submission" date="2020-11" db="EMBL/GenBank/DDBJ databases">
        <authorList>
            <person name="Tran Van P."/>
        </authorList>
    </citation>
    <scope>NUCLEOTIDE SEQUENCE</scope>
</reference>
<dbReference type="GO" id="GO:0005506">
    <property type="term" value="F:iron ion binding"/>
    <property type="evidence" value="ECO:0007669"/>
    <property type="project" value="InterPro"/>
</dbReference>
<keyword evidence="10" id="KW-1185">Reference proteome</keyword>
<comment type="cofactor">
    <cofactor evidence="1 7">
        <name>heme</name>
        <dbReference type="ChEBI" id="CHEBI:30413"/>
    </cofactor>
</comment>
<dbReference type="AlphaFoldDB" id="A0A7R9KUG3"/>
<dbReference type="PANTHER" id="PTHR24303">
    <property type="entry name" value="HEME-BINDING MONOOXYGENASE FAMILY"/>
    <property type="match status" value="1"/>
</dbReference>
<dbReference type="OrthoDB" id="2789670at2759"/>
<dbReference type="Pfam" id="PF00067">
    <property type="entry name" value="p450"/>
    <property type="match status" value="1"/>
</dbReference>
<evidence type="ECO:0000256" key="2">
    <source>
        <dbReference type="ARBA" id="ARBA00010617"/>
    </source>
</evidence>
<dbReference type="Proteomes" id="UP000759131">
    <property type="component" value="Unassembled WGS sequence"/>
</dbReference>
<dbReference type="PRINTS" id="PR00463">
    <property type="entry name" value="EP450I"/>
</dbReference>
<evidence type="ECO:0000256" key="6">
    <source>
        <dbReference type="ARBA" id="ARBA00023033"/>
    </source>
</evidence>
<name>A0A7R9KUG3_9ACAR</name>
<dbReference type="GO" id="GO:0016705">
    <property type="term" value="F:oxidoreductase activity, acting on paired donors, with incorporation or reduction of molecular oxygen"/>
    <property type="evidence" value="ECO:0007669"/>
    <property type="project" value="InterPro"/>
</dbReference>
<keyword evidence="4 8" id="KW-0560">Oxidoreductase</keyword>
<dbReference type="Gene3D" id="1.10.630.10">
    <property type="entry name" value="Cytochrome P450"/>
    <property type="match status" value="1"/>
</dbReference>
<dbReference type="EMBL" id="CAJPIZ010007158">
    <property type="protein sequence ID" value="CAG2110092.1"/>
    <property type="molecule type" value="Genomic_DNA"/>
</dbReference>
<evidence type="ECO:0000313" key="10">
    <source>
        <dbReference type="Proteomes" id="UP000759131"/>
    </source>
</evidence>
<dbReference type="InterPro" id="IPR001128">
    <property type="entry name" value="Cyt_P450"/>
</dbReference>
<dbReference type="InterPro" id="IPR017972">
    <property type="entry name" value="Cyt_P450_CS"/>
</dbReference>
<evidence type="ECO:0000313" key="9">
    <source>
        <dbReference type="EMBL" id="CAD7629662.1"/>
    </source>
</evidence>
<evidence type="ECO:0008006" key="11">
    <source>
        <dbReference type="Google" id="ProtNLM"/>
    </source>
</evidence>
<dbReference type="GO" id="GO:0004497">
    <property type="term" value="F:monooxygenase activity"/>
    <property type="evidence" value="ECO:0007669"/>
    <property type="project" value="UniProtKB-KW"/>
</dbReference>
<keyword evidence="7 8" id="KW-0349">Heme</keyword>
<evidence type="ECO:0000256" key="3">
    <source>
        <dbReference type="ARBA" id="ARBA00022723"/>
    </source>
</evidence>
<gene>
    <name evidence="9" type="ORF">OSB1V03_LOCUS10077</name>
</gene>
<proteinExistence type="inferred from homology"/>
<protein>
    <recommendedName>
        <fullName evidence="11">Cytochrome P450</fullName>
    </recommendedName>
</protein>
<keyword evidence="3 7" id="KW-0479">Metal-binding</keyword>
<dbReference type="EMBL" id="OC861733">
    <property type="protein sequence ID" value="CAD7629662.1"/>
    <property type="molecule type" value="Genomic_DNA"/>
</dbReference>
<accession>A0A7R9KUG3</accession>
<feature type="binding site" description="axial binding residue" evidence="7">
    <location>
        <position position="60"/>
    </location>
    <ligand>
        <name>heme</name>
        <dbReference type="ChEBI" id="CHEBI:30413"/>
    </ligand>
    <ligandPart>
        <name>Fe</name>
        <dbReference type="ChEBI" id="CHEBI:18248"/>
    </ligandPart>
</feature>
<evidence type="ECO:0000256" key="4">
    <source>
        <dbReference type="ARBA" id="ARBA00023002"/>
    </source>
</evidence>
<keyword evidence="5 7" id="KW-0408">Iron</keyword>
<dbReference type="PANTHER" id="PTHR24303:SF31">
    <property type="entry name" value="CYTOCHROME P450 307A1-RELATED"/>
    <property type="match status" value="1"/>
</dbReference>
<evidence type="ECO:0000256" key="8">
    <source>
        <dbReference type="RuleBase" id="RU000461"/>
    </source>
</evidence>
<dbReference type="SUPFAM" id="SSF48264">
    <property type="entry name" value="Cytochrome P450"/>
    <property type="match status" value="1"/>
</dbReference>
<dbReference type="PROSITE" id="PS00086">
    <property type="entry name" value="CYTOCHROME_P450"/>
    <property type="match status" value="1"/>
</dbReference>
<feature type="non-terminal residue" evidence="9">
    <location>
        <position position="1"/>
    </location>
</feature>
<keyword evidence="6 8" id="KW-0503">Monooxygenase</keyword>
<dbReference type="GO" id="GO:0020037">
    <property type="term" value="F:heme binding"/>
    <property type="evidence" value="ECO:0007669"/>
    <property type="project" value="InterPro"/>
</dbReference>
<dbReference type="InterPro" id="IPR036396">
    <property type="entry name" value="Cyt_P450_sf"/>
</dbReference>
<organism evidence="9">
    <name type="scientific">Medioppia subpectinata</name>
    <dbReference type="NCBI Taxonomy" id="1979941"/>
    <lineage>
        <taxon>Eukaryota</taxon>
        <taxon>Metazoa</taxon>
        <taxon>Ecdysozoa</taxon>
        <taxon>Arthropoda</taxon>
        <taxon>Chelicerata</taxon>
        <taxon>Arachnida</taxon>
        <taxon>Acari</taxon>
        <taxon>Acariformes</taxon>
        <taxon>Sarcoptiformes</taxon>
        <taxon>Oribatida</taxon>
        <taxon>Brachypylina</taxon>
        <taxon>Oppioidea</taxon>
        <taxon>Oppiidae</taxon>
        <taxon>Medioppia</taxon>
    </lineage>
</organism>